<evidence type="ECO:0000313" key="3">
    <source>
        <dbReference type="Proteomes" id="UP000054350"/>
    </source>
</evidence>
<keyword evidence="3" id="KW-1185">Reference proteome</keyword>
<reference evidence="2 3" key="1">
    <citation type="submission" date="2009-11" db="EMBL/GenBank/DDBJ databases">
        <title>Annotation of Allomyces macrogynus ATCC 38327.</title>
        <authorList>
            <consortium name="The Broad Institute Genome Sequencing Platform"/>
            <person name="Russ C."/>
            <person name="Cuomo C."/>
            <person name="Burger G."/>
            <person name="Gray M.W."/>
            <person name="Holland P.W.H."/>
            <person name="King N."/>
            <person name="Lang F.B.F."/>
            <person name="Roger A.J."/>
            <person name="Ruiz-Trillo I."/>
            <person name="Young S.K."/>
            <person name="Zeng Q."/>
            <person name="Gargeya S."/>
            <person name="Fitzgerald M."/>
            <person name="Haas B."/>
            <person name="Abouelleil A."/>
            <person name="Alvarado L."/>
            <person name="Arachchi H.M."/>
            <person name="Berlin A."/>
            <person name="Chapman S.B."/>
            <person name="Gearin G."/>
            <person name="Goldberg J."/>
            <person name="Griggs A."/>
            <person name="Gujja S."/>
            <person name="Hansen M."/>
            <person name="Heiman D."/>
            <person name="Howarth C."/>
            <person name="Larimer J."/>
            <person name="Lui A."/>
            <person name="MacDonald P.J.P."/>
            <person name="McCowen C."/>
            <person name="Montmayeur A."/>
            <person name="Murphy C."/>
            <person name="Neiman D."/>
            <person name="Pearson M."/>
            <person name="Priest M."/>
            <person name="Roberts A."/>
            <person name="Saif S."/>
            <person name="Shea T."/>
            <person name="Sisk P."/>
            <person name="Stolte C."/>
            <person name="Sykes S."/>
            <person name="Wortman J."/>
            <person name="Nusbaum C."/>
            <person name="Birren B."/>
        </authorList>
    </citation>
    <scope>NUCLEOTIDE SEQUENCE [LARGE SCALE GENOMIC DNA]</scope>
    <source>
        <strain evidence="2 3">ATCC 38327</strain>
    </source>
</reference>
<proteinExistence type="predicted"/>
<evidence type="ECO:0000256" key="1">
    <source>
        <dbReference type="SAM" id="Coils"/>
    </source>
</evidence>
<accession>A0A0L0SMV8</accession>
<reference evidence="3" key="2">
    <citation type="submission" date="2009-11" db="EMBL/GenBank/DDBJ databases">
        <title>The Genome Sequence of Allomyces macrogynus strain ATCC 38327.</title>
        <authorList>
            <consortium name="The Broad Institute Genome Sequencing Platform"/>
            <person name="Russ C."/>
            <person name="Cuomo C."/>
            <person name="Shea T."/>
            <person name="Young S.K."/>
            <person name="Zeng Q."/>
            <person name="Koehrsen M."/>
            <person name="Haas B."/>
            <person name="Borodovsky M."/>
            <person name="Guigo R."/>
            <person name="Alvarado L."/>
            <person name="Berlin A."/>
            <person name="Borenstein D."/>
            <person name="Chen Z."/>
            <person name="Engels R."/>
            <person name="Freedman E."/>
            <person name="Gellesch M."/>
            <person name="Goldberg J."/>
            <person name="Griggs A."/>
            <person name="Gujja S."/>
            <person name="Heiman D."/>
            <person name="Hepburn T."/>
            <person name="Howarth C."/>
            <person name="Jen D."/>
            <person name="Larson L."/>
            <person name="Lewis B."/>
            <person name="Mehta T."/>
            <person name="Park D."/>
            <person name="Pearson M."/>
            <person name="Roberts A."/>
            <person name="Saif S."/>
            <person name="Shenoy N."/>
            <person name="Sisk P."/>
            <person name="Stolte C."/>
            <person name="Sykes S."/>
            <person name="Walk T."/>
            <person name="White J."/>
            <person name="Yandava C."/>
            <person name="Burger G."/>
            <person name="Gray M.W."/>
            <person name="Holland P.W.H."/>
            <person name="King N."/>
            <person name="Lang F.B.F."/>
            <person name="Roger A.J."/>
            <person name="Ruiz-Trillo I."/>
            <person name="Lander E."/>
            <person name="Nusbaum C."/>
        </authorList>
    </citation>
    <scope>NUCLEOTIDE SEQUENCE [LARGE SCALE GENOMIC DNA]</scope>
    <source>
        <strain evidence="3">ATCC 38327</strain>
    </source>
</reference>
<feature type="coiled-coil region" evidence="1">
    <location>
        <begin position="61"/>
        <end position="88"/>
    </location>
</feature>
<dbReference type="VEuPathDB" id="FungiDB:AMAG_19037"/>
<evidence type="ECO:0000313" key="2">
    <source>
        <dbReference type="EMBL" id="KNE63709.1"/>
    </source>
</evidence>
<dbReference type="EMBL" id="GG745342">
    <property type="protein sequence ID" value="KNE63709.1"/>
    <property type="molecule type" value="Genomic_DNA"/>
</dbReference>
<sequence>MNGFEEQFETLDEVGEYLSLPKAFFDLNDGAKEAYIDRYMKEKQKKLRRYRFVKDTTDQDRASAVHDRMRLKLKNRELEREKAQLNLLLGLS</sequence>
<keyword evidence="1" id="KW-0175">Coiled coil</keyword>
<dbReference type="AlphaFoldDB" id="A0A0L0SMV8"/>
<organism evidence="2 3">
    <name type="scientific">Allomyces macrogynus (strain ATCC 38327)</name>
    <name type="common">Allomyces javanicus var. macrogynus</name>
    <dbReference type="NCBI Taxonomy" id="578462"/>
    <lineage>
        <taxon>Eukaryota</taxon>
        <taxon>Fungi</taxon>
        <taxon>Fungi incertae sedis</taxon>
        <taxon>Blastocladiomycota</taxon>
        <taxon>Blastocladiomycetes</taxon>
        <taxon>Blastocladiales</taxon>
        <taxon>Blastocladiaceae</taxon>
        <taxon>Allomyces</taxon>
    </lineage>
</organism>
<name>A0A0L0SMV8_ALLM3</name>
<dbReference type="Proteomes" id="UP000054350">
    <property type="component" value="Unassembled WGS sequence"/>
</dbReference>
<protein>
    <submittedName>
        <fullName evidence="2">Uncharacterized protein</fullName>
    </submittedName>
</protein>
<gene>
    <name evidence="2" type="ORF">AMAG_19037</name>
</gene>